<organism evidence="2 3">
    <name type="scientific">Lithocarpus litseifolius</name>
    <dbReference type="NCBI Taxonomy" id="425828"/>
    <lineage>
        <taxon>Eukaryota</taxon>
        <taxon>Viridiplantae</taxon>
        <taxon>Streptophyta</taxon>
        <taxon>Embryophyta</taxon>
        <taxon>Tracheophyta</taxon>
        <taxon>Spermatophyta</taxon>
        <taxon>Magnoliopsida</taxon>
        <taxon>eudicotyledons</taxon>
        <taxon>Gunneridae</taxon>
        <taxon>Pentapetalae</taxon>
        <taxon>rosids</taxon>
        <taxon>fabids</taxon>
        <taxon>Fagales</taxon>
        <taxon>Fagaceae</taxon>
        <taxon>Lithocarpus</taxon>
    </lineage>
</organism>
<evidence type="ECO:0000313" key="2">
    <source>
        <dbReference type="EMBL" id="KAL0011027.1"/>
    </source>
</evidence>
<comment type="caution">
    <text evidence="2">The sequence shown here is derived from an EMBL/GenBank/DDBJ whole genome shotgun (WGS) entry which is preliminary data.</text>
</comment>
<gene>
    <name evidence="2" type="ORF">SO802_006135</name>
</gene>
<accession>A0AAW2DMK6</accession>
<name>A0AAW2DMK6_9ROSI</name>
<keyword evidence="1" id="KW-1133">Transmembrane helix</keyword>
<dbReference type="EMBL" id="JAZDWU010000002">
    <property type="protein sequence ID" value="KAL0011027.1"/>
    <property type="molecule type" value="Genomic_DNA"/>
</dbReference>
<evidence type="ECO:0000256" key="1">
    <source>
        <dbReference type="SAM" id="Phobius"/>
    </source>
</evidence>
<feature type="transmembrane region" description="Helical" evidence="1">
    <location>
        <begin position="46"/>
        <end position="68"/>
    </location>
</feature>
<reference evidence="2 3" key="1">
    <citation type="submission" date="2024-01" db="EMBL/GenBank/DDBJ databases">
        <title>A telomere-to-telomere, gap-free genome of sweet tea (Lithocarpus litseifolius).</title>
        <authorList>
            <person name="Zhou J."/>
        </authorList>
    </citation>
    <scope>NUCLEOTIDE SEQUENCE [LARGE SCALE GENOMIC DNA]</scope>
    <source>
        <strain evidence="2">Zhou-2022a</strain>
        <tissue evidence="2">Leaf</tissue>
    </source>
</reference>
<sequence length="99" mass="11535">MTFNADSIVNPISLVSFIESQGSDHVFNGLGIMSSFVSLFWTQEKLQIGVLLSFICILFYFILFFEFLNAKKYMALNNQTLRKGYYSIEIHLRNFYILI</sequence>
<keyword evidence="1" id="KW-0472">Membrane</keyword>
<proteinExistence type="predicted"/>
<evidence type="ECO:0000313" key="3">
    <source>
        <dbReference type="Proteomes" id="UP001459277"/>
    </source>
</evidence>
<keyword evidence="3" id="KW-1185">Reference proteome</keyword>
<protein>
    <submittedName>
        <fullName evidence="2">Uncharacterized protein</fullName>
    </submittedName>
</protein>
<dbReference type="Proteomes" id="UP001459277">
    <property type="component" value="Unassembled WGS sequence"/>
</dbReference>
<dbReference type="AlphaFoldDB" id="A0AAW2DMK6"/>
<keyword evidence="1" id="KW-0812">Transmembrane</keyword>